<accession>A0ABV5W7Y8</accession>
<keyword evidence="2 7" id="KW-0732">Signal</keyword>
<gene>
    <name evidence="8" type="ORF">ACFFNY_34440</name>
</gene>
<proteinExistence type="predicted"/>
<evidence type="ECO:0000256" key="3">
    <source>
        <dbReference type="ARBA" id="ARBA00023136"/>
    </source>
</evidence>
<name>A0ABV5W7Y8_9BACL</name>
<evidence type="ECO:0000313" key="8">
    <source>
        <dbReference type="EMBL" id="MFB9756693.1"/>
    </source>
</evidence>
<keyword evidence="3" id="KW-0472">Membrane</keyword>
<dbReference type="RefSeq" id="WP_344904072.1">
    <property type="nucleotide sequence ID" value="NZ_BAAAYO010000001.1"/>
</dbReference>
<keyword evidence="5" id="KW-0449">Lipoprotein</keyword>
<dbReference type="PANTHER" id="PTHR43649:SF33">
    <property type="entry name" value="POLYGALACTURONAN_RHAMNOGALACTURONAN-BINDING PROTEIN YTCQ"/>
    <property type="match status" value="1"/>
</dbReference>
<feature type="compositionally biased region" description="Low complexity" evidence="6">
    <location>
        <begin position="26"/>
        <end position="40"/>
    </location>
</feature>
<evidence type="ECO:0000256" key="2">
    <source>
        <dbReference type="ARBA" id="ARBA00022729"/>
    </source>
</evidence>
<dbReference type="Proteomes" id="UP001589619">
    <property type="component" value="Unassembled WGS sequence"/>
</dbReference>
<evidence type="ECO:0000256" key="1">
    <source>
        <dbReference type="ARBA" id="ARBA00022475"/>
    </source>
</evidence>
<feature type="chain" id="PRO_5046319356" evidence="7">
    <location>
        <begin position="21"/>
        <end position="452"/>
    </location>
</feature>
<protein>
    <submittedName>
        <fullName evidence="8">ABC transporter substrate-binding protein</fullName>
    </submittedName>
</protein>
<comment type="caution">
    <text evidence="8">The sequence shown here is derived from an EMBL/GenBank/DDBJ whole genome shotgun (WGS) entry which is preliminary data.</text>
</comment>
<reference evidence="8 9" key="1">
    <citation type="submission" date="2024-09" db="EMBL/GenBank/DDBJ databases">
        <authorList>
            <person name="Sun Q."/>
            <person name="Mori K."/>
        </authorList>
    </citation>
    <scope>NUCLEOTIDE SEQUENCE [LARGE SCALE GENOMIC DNA]</scope>
    <source>
        <strain evidence="8 9">JCM 12520</strain>
    </source>
</reference>
<feature type="signal peptide" evidence="7">
    <location>
        <begin position="1"/>
        <end position="20"/>
    </location>
</feature>
<dbReference type="Pfam" id="PF01547">
    <property type="entry name" value="SBP_bac_1"/>
    <property type="match status" value="1"/>
</dbReference>
<dbReference type="EMBL" id="JBHMAG010000026">
    <property type="protein sequence ID" value="MFB9756693.1"/>
    <property type="molecule type" value="Genomic_DNA"/>
</dbReference>
<keyword evidence="1" id="KW-1003">Cell membrane</keyword>
<evidence type="ECO:0000256" key="7">
    <source>
        <dbReference type="SAM" id="SignalP"/>
    </source>
</evidence>
<dbReference type="SUPFAM" id="SSF53850">
    <property type="entry name" value="Periplasmic binding protein-like II"/>
    <property type="match status" value="1"/>
</dbReference>
<sequence>MMTMRKLMYAFTILSAGAIALTGCGSSTSTGSTGNTDNSNPQSGKAVQQQPDTQKPAELSIYLNSSNKQEFDELLAPLIKEKFPNYTLTGIESSSKMGDLVASGNVPDIIIGTKGTIPNTILEFGLDQDLSELIKTSKFDLSRIEPTYLDTMKYYTSGKIIGLPLNAPVFALHYNKTLFDKFGVAYPKDGMTWDDAYEIAKKLTRNEGGIQYRGYSERWHQMFMEFNQFSLPYLDAKEDKAAVNTDQWKTLIEGFVRFYKLPGLSFDSKTGYTEEDLKVFATGTSGMQIFAQPEKFTTFEWDIVSVPTFKEKPNGALWGSPRFMFITNASKNKEAAINVAAYMTSDEVQAKLNRKGLAPVLAKITPEMKQTFNQDSTFYKGKNTAAFLYNKPAAEPPARAPGLVNFTKAQGILIAEVQKMFTEGLQVDVNTALRTAEELINKGIAEQKASKK</sequence>
<keyword evidence="9" id="KW-1185">Reference proteome</keyword>
<organism evidence="8 9">
    <name type="scientific">Paenibacillus hodogayensis</name>
    <dbReference type="NCBI Taxonomy" id="279208"/>
    <lineage>
        <taxon>Bacteria</taxon>
        <taxon>Bacillati</taxon>
        <taxon>Bacillota</taxon>
        <taxon>Bacilli</taxon>
        <taxon>Bacillales</taxon>
        <taxon>Paenibacillaceae</taxon>
        <taxon>Paenibacillus</taxon>
    </lineage>
</organism>
<evidence type="ECO:0000313" key="9">
    <source>
        <dbReference type="Proteomes" id="UP001589619"/>
    </source>
</evidence>
<dbReference type="PANTHER" id="PTHR43649">
    <property type="entry name" value="ARABINOSE-BINDING PROTEIN-RELATED"/>
    <property type="match status" value="1"/>
</dbReference>
<feature type="region of interest" description="Disordered" evidence="6">
    <location>
        <begin position="26"/>
        <end position="54"/>
    </location>
</feature>
<dbReference type="InterPro" id="IPR006059">
    <property type="entry name" value="SBP"/>
</dbReference>
<dbReference type="Gene3D" id="3.40.190.10">
    <property type="entry name" value="Periplasmic binding protein-like II"/>
    <property type="match status" value="1"/>
</dbReference>
<dbReference type="PROSITE" id="PS51257">
    <property type="entry name" value="PROKAR_LIPOPROTEIN"/>
    <property type="match status" value="1"/>
</dbReference>
<evidence type="ECO:0000256" key="4">
    <source>
        <dbReference type="ARBA" id="ARBA00023139"/>
    </source>
</evidence>
<dbReference type="InterPro" id="IPR050490">
    <property type="entry name" value="Bact_solute-bd_prot1"/>
</dbReference>
<evidence type="ECO:0000256" key="6">
    <source>
        <dbReference type="SAM" id="MobiDB-lite"/>
    </source>
</evidence>
<evidence type="ECO:0000256" key="5">
    <source>
        <dbReference type="ARBA" id="ARBA00023288"/>
    </source>
</evidence>
<keyword evidence="4" id="KW-0564">Palmitate</keyword>
<feature type="compositionally biased region" description="Polar residues" evidence="6">
    <location>
        <begin position="41"/>
        <end position="53"/>
    </location>
</feature>